<protein>
    <submittedName>
        <fullName evidence="11 12">Transcriptional regulator</fullName>
    </submittedName>
</protein>
<dbReference type="SMART" id="SM00862">
    <property type="entry name" value="Trans_reg_C"/>
    <property type="match status" value="1"/>
</dbReference>
<keyword evidence="3" id="KW-0902">Two-component regulatory system</keyword>
<dbReference type="Proteomes" id="UP000002754">
    <property type="component" value="Unassembled WGS sequence"/>
</dbReference>
<feature type="domain" description="OmpR/PhoB-type" evidence="10">
    <location>
        <begin position="133"/>
        <end position="232"/>
    </location>
</feature>
<dbReference type="RefSeq" id="WP_003322880.1">
    <property type="nucleotide sequence ID" value="NZ_ALPT02000070.1"/>
</dbReference>
<dbReference type="FunFam" id="1.10.10.10:FF:000018">
    <property type="entry name" value="DNA-binding response regulator ResD"/>
    <property type="match status" value="1"/>
</dbReference>
<dbReference type="STRING" id="1218173.BALCAV_0217315"/>
<keyword evidence="5 8" id="KW-0238">DNA-binding</keyword>
<gene>
    <name evidence="12" type="ORF">AJ85_16730</name>
    <name evidence="11" type="ORF">BALCAV_0217315</name>
</gene>
<dbReference type="FunFam" id="3.40.50.2300:FF:000001">
    <property type="entry name" value="DNA-binding response regulator PhoB"/>
    <property type="match status" value="1"/>
</dbReference>
<dbReference type="GO" id="GO:0000156">
    <property type="term" value="F:phosphorelay response regulator activity"/>
    <property type="evidence" value="ECO:0007669"/>
    <property type="project" value="TreeGrafter"/>
</dbReference>
<proteinExistence type="predicted"/>
<dbReference type="GO" id="GO:0032993">
    <property type="term" value="C:protein-DNA complex"/>
    <property type="evidence" value="ECO:0007669"/>
    <property type="project" value="TreeGrafter"/>
</dbReference>
<comment type="caution">
    <text evidence="11">The sequence shown here is derived from an EMBL/GenBank/DDBJ whole genome shotgun (WGS) entry which is preliminary data.</text>
</comment>
<keyword evidence="13" id="KW-1185">Reference proteome</keyword>
<dbReference type="CDD" id="cd00383">
    <property type="entry name" value="trans_reg_C"/>
    <property type="match status" value="1"/>
</dbReference>
<dbReference type="Proteomes" id="UP000297014">
    <property type="component" value="Unassembled WGS sequence"/>
</dbReference>
<dbReference type="PANTHER" id="PTHR48111">
    <property type="entry name" value="REGULATOR OF RPOS"/>
    <property type="match status" value="1"/>
</dbReference>
<dbReference type="PROSITE" id="PS50110">
    <property type="entry name" value="RESPONSE_REGULATORY"/>
    <property type="match status" value="1"/>
</dbReference>
<dbReference type="EMBL" id="ALPT02000070">
    <property type="protein sequence ID" value="KGA96272.1"/>
    <property type="molecule type" value="Genomic_DNA"/>
</dbReference>
<sequence length="232" mass="26851">MIENKTILIVDDEFQMRTLLSIYLKDEGFDLFEASTGKEAITKIRNNPDNYDLIILDIMMPDLDGFEVCKIVREYSTIPILMLSARKALEDRVDGLNLGADDYLTKPFEPEELIARVKALLRRVTTIEAEKDEVKLAFKDGLSIYYENRSVYVNNELVELTAKEFELLYKLALNPQRVYTRDDLLYLIWGEDYVGAQRTVDSHMKNIRSKLYAAGLKNNRIITVWGVGYKFV</sequence>
<feature type="domain" description="Response regulatory" evidence="9">
    <location>
        <begin position="6"/>
        <end position="121"/>
    </location>
</feature>
<dbReference type="InterPro" id="IPR001789">
    <property type="entry name" value="Sig_transdc_resp-reg_receiver"/>
</dbReference>
<keyword evidence="4" id="KW-0805">Transcription regulation</keyword>
<comment type="subcellular location">
    <subcellularLocation>
        <location evidence="1">Cytoplasm</location>
    </subcellularLocation>
</comment>
<organism evidence="11 13">
    <name type="scientific">Alkalihalobacillus alcalophilus ATCC 27647 = CGMCC 1.3604</name>
    <dbReference type="NCBI Taxonomy" id="1218173"/>
    <lineage>
        <taxon>Bacteria</taxon>
        <taxon>Bacillati</taxon>
        <taxon>Bacillota</taxon>
        <taxon>Bacilli</taxon>
        <taxon>Bacillales</taxon>
        <taxon>Bacillaceae</taxon>
        <taxon>Alkalihalobacillus</taxon>
    </lineage>
</organism>
<evidence type="ECO:0000256" key="2">
    <source>
        <dbReference type="ARBA" id="ARBA00022553"/>
    </source>
</evidence>
<accession>A0A094YS35</accession>
<dbReference type="eggNOG" id="COG0745">
    <property type="taxonomic scope" value="Bacteria"/>
</dbReference>
<reference evidence="12 14" key="2">
    <citation type="submission" date="2014-01" db="EMBL/GenBank/DDBJ databases">
        <title>Draft genome sequencing of Bacillus alcalophilus CGMCC 1.3604.</title>
        <authorList>
            <person name="Yang J."/>
            <person name="Diao L."/>
            <person name="Yang S."/>
        </authorList>
    </citation>
    <scope>NUCLEOTIDE SEQUENCE [LARGE SCALE GENOMIC DNA]</scope>
    <source>
        <strain evidence="12 14">CGMCC 1.3604</strain>
    </source>
</reference>
<dbReference type="GO" id="GO:0000976">
    <property type="term" value="F:transcription cis-regulatory region binding"/>
    <property type="evidence" value="ECO:0007669"/>
    <property type="project" value="TreeGrafter"/>
</dbReference>
<evidence type="ECO:0000256" key="8">
    <source>
        <dbReference type="PROSITE-ProRule" id="PRU01091"/>
    </source>
</evidence>
<evidence type="ECO:0000313" key="12">
    <source>
        <dbReference type="EMBL" id="THG89553.1"/>
    </source>
</evidence>
<name>A0A094YS35_ALKAL</name>
<dbReference type="AlphaFoldDB" id="A0A094YS35"/>
<feature type="modified residue" description="4-aspartylphosphate" evidence="7">
    <location>
        <position position="57"/>
    </location>
</feature>
<feature type="DNA-binding region" description="OmpR/PhoB-type" evidence="8">
    <location>
        <begin position="133"/>
        <end position="232"/>
    </location>
</feature>
<evidence type="ECO:0000256" key="1">
    <source>
        <dbReference type="ARBA" id="ARBA00004496"/>
    </source>
</evidence>
<dbReference type="InterPro" id="IPR001867">
    <property type="entry name" value="OmpR/PhoB-type_DNA-bd"/>
</dbReference>
<dbReference type="InterPro" id="IPR011006">
    <property type="entry name" value="CheY-like_superfamily"/>
</dbReference>
<keyword evidence="2 7" id="KW-0597">Phosphoprotein</keyword>
<evidence type="ECO:0000256" key="6">
    <source>
        <dbReference type="ARBA" id="ARBA00023163"/>
    </source>
</evidence>
<dbReference type="EMBL" id="JALP01000217">
    <property type="protein sequence ID" value="THG89553.1"/>
    <property type="molecule type" value="Genomic_DNA"/>
</dbReference>
<dbReference type="Gene3D" id="3.40.50.2300">
    <property type="match status" value="1"/>
</dbReference>
<dbReference type="GO" id="GO:0006355">
    <property type="term" value="P:regulation of DNA-templated transcription"/>
    <property type="evidence" value="ECO:0007669"/>
    <property type="project" value="InterPro"/>
</dbReference>
<evidence type="ECO:0000259" key="10">
    <source>
        <dbReference type="PROSITE" id="PS51755"/>
    </source>
</evidence>
<evidence type="ECO:0000313" key="11">
    <source>
        <dbReference type="EMBL" id="KGA96272.1"/>
    </source>
</evidence>
<dbReference type="SMART" id="SM00448">
    <property type="entry name" value="REC"/>
    <property type="match status" value="1"/>
</dbReference>
<dbReference type="InterPro" id="IPR039420">
    <property type="entry name" value="WalR-like"/>
</dbReference>
<dbReference type="OrthoDB" id="9790442at2"/>
<evidence type="ECO:0000256" key="5">
    <source>
        <dbReference type="ARBA" id="ARBA00023125"/>
    </source>
</evidence>
<reference evidence="11 13" key="1">
    <citation type="journal article" date="2014" name="Genome Announc.">
        <title>Draft Genome Sequence of Bacillus alcalophilus AV1934, a Classic Alkaliphile Isolated from Human Feces in 1934.</title>
        <authorList>
            <person name="Attie O."/>
            <person name="Jayaprakash A."/>
            <person name="Shah H."/>
            <person name="Paulsen I.T."/>
            <person name="Morino M."/>
            <person name="Takahashi Y."/>
            <person name="Narumi I."/>
            <person name="Sachidanandam R."/>
            <person name="Satoh K."/>
            <person name="Ito M."/>
            <person name="Krulwich T.A."/>
        </authorList>
    </citation>
    <scope>NUCLEOTIDE SEQUENCE [LARGE SCALE GENOMIC DNA]</scope>
    <source>
        <strain evidence="11 13">AV1934</strain>
    </source>
</reference>
<evidence type="ECO:0000256" key="4">
    <source>
        <dbReference type="ARBA" id="ARBA00023015"/>
    </source>
</evidence>
<dbReference type="Pfam" id="PF00486">
    <property type="entry name" value="Trans_reg_C"/>
    <property type="match status" value="1"/>
</dbReference>
<dbReference type="PANTHER" id="PTHR48111:SF21">
    <property type="entry name" value="DNA-BINDING DUAL MASTER TRANSCRIPTIONAL REGULATOR RPAA"/>
    <property type="match status" value="1"/>
</dbReference>
<dbReference type="Gene3D" id="1.10.10.10">
    <property type="entry name" value="Winged helix-like DNA-binding domain superfamily/Winged helix DNA-binding domain"/>
    <property type="match status" value="1"/>
</dbReference>
<dbReference type="InterPro" id="IPR036388">
    <property type="entry name" value="WH-like_DNA-bd_sf"/>
</dbReference>
<evidence type="ECO:0000313" key="14">
    <source>
        <dbReference type="Proteomes" id="UP000297014"/>
    </source>
</evidence>
<dbReference type="GO" id="GO:0005829">
    <property type="term" value="C:cytosol"/>
    <property type="evidence" value="ECO:0007669"/>
    <property type="project" value="TreeGrafter"/>
</dbReference>
<dbReference type="Gene3D" id="6.10.250.690">
    <property type="match status" value="1"/>
</dbReference>
<keyword evidence="6" id="KW-0804">Transcription</keyword>
<dbReference type="PROSITE" id="PS51755">
    <property type="entry name" value="OMPR_PHOB"/>
    <property type="match status" value="1"/>
</dbReference>
<evidence type="ECO:0000259" key="9">
    <source>
        <dbReference type="PROSITE" id="PS50110"/>
    </source>
</evidence>
<evidence type="ECO:0000256" key="3">
    <source>
        <dbReference type="ARBA" id="ARBA00023012"/>
    </source>
</evidence>
<dbReference type="SUPFAM" id="SSF52172">
    <property type="entry name" value="CheY-like"/>
    <property type="match status" value="1"/>
</dbReference>
<evidence type="ECO:0000313" key="13">
    <source>
        <dbReference type="Proteomes" id="UP000002754"/>
    </source>
</evidence>
<evidence type="ECO:0000256" key="7">
    <source>
        <dbReference type="PROSITE-ProRule" id="PRU00169"/>
    </source>
</evidence>
<dbReference type="Pfam" id="PF00072">
    <property type="entry name" value="Response_reg"/>
    <property type="match status" value="1"/>
</dbReference>
<dbReference type="CDD" id="cd17574">
    <property type="entry name" value="REC_OmpR"/>
    <property type="match status" value="1"/>
</dbReference>